<dbReference type="Proteomes" id="UP000002593">
    <property type="component" value="Chromosome"/>
</dbReference>
<evidence type="ECO:0000256" key="1">
    <source>
        <dbReference type="ARBA" id="ARBA00004651"/>
    </source>
</evidence>
<dbReference type="HOGENOM" id="CLU_045348_4_0_2"/>
<dbReference type="PANTHER" id="PTHR34856">
    <property type="entry name" value="PROTEIN NRFD"/>
    <property type="match status" value="1"/>
</dbReference>
<accession>A2BMK7</accession>
<feature type="transmembrane region" description="Helical" evidence="7">
    <location>
        <begin position="341"/>
        <end position="364"/>
    </location>
</feature>
<evidence type="ECO:0000313" key="9">
    <source>
        <dbReference type="Proteomes" id="UP000002593"/>
    </source>
</evidence>
<dbReference type="InterPro" id="IPR005614">
    <property type="entry name" value="NrfD-like"/>
</dbReference>
<feature type="transmembrane region" description="Helical" evidence="7">
    <location>
        <begin position="308"/>
        <end position="329"/>
    </location>
</feature>
<feature type="transmembrane region" description="Helical" evidence="7">
    <location>
        <begin position="223"/>
        <end position="244"/>
    </location>
</feature>
<feature type="transmembrane region" description="Helical" evidence="7">
    <location>
        <begin position="379"/>
        <end position="398"/>
    </location>
</feature>
<keyword evidence="9" id="KW-1185">Reference proteome</keyword>
<evidence type="ECO:0000256" key="7">
    <source>
        <dbReference type="SAM" id="Phobius"/>
    </source>
</evidence>
<dbReference type="OrthoDB" id="200631at2157"/>
<keyword evidence="4 7" id="KW-0812">Transmembrane</keyword>
<organism evidence="8 9">
    <name type="scientific">Hyperthermus butylicus (strain DSM 5456 / JCM 9403 / PLM1-5)</name>
    <dbReference type="NCBI Taxonomy" id="415426"/>
    <lineage>
        <taxon>Archaea</taxon>
        <taxon>Thermoproteota</taxon>
        <taxon>Thermoprotei</taxon>
        <taxon>Desulfurococcales</taxon>
        <taxon>Pyrodictiaceae</taxon>
        <taxon>Hyperthermus</taxon>
    </lineage>
</organism>
<dbReference type="eggNOG" id="arCOG02025">
    <property type="taxonomic scope" value="Archaea"/>
</dbReference>
<evidence type="ECO:0000256" key="5">
    <source>
        <dbReference type="ARBA" id="ARBA00022989"/>
    </source>
</evidence>
<feature type="transmembrane region" description="Helical" evidence="7">
    <location>
        <begin position="187"/>
        <end position="211"/>
    </location>
</feature>
<dbReference type="GO" id="GO:0005886">
    <property type="term" value="C:plasma membrane"/>
    <property type="evidence" value="ECO:0007669"/>
    <property type="project" value="UniProtKB-SubCell"/>
</dbReference>
<name>A2BMK7_HYPBU</name>
<dbReference type="KEGG" id="hbu:Hbut_1394"/>
<dbReference type="Gene3D" id="1.20.1630.10">
    <property type="entry name" value="Formate dehydrogenase/DMSO reductase domain"/>
    <property type="match status" value="1"/>
</dbReference>
<feature type="transmembrane region" description="Helical" evidence="7">
    <location>
        <begin position="264"/>
        <end position="288"/>
    </location>
</feature>
<dbReference type="STRING" id="415426.Hbut_1394"/>
<evidence type="ECO:0000313" key="8">
    <source>
        <dbReference type="EMBL" id="ABM81218.1"/>
    </source>
</evidence>
<dbReference type="InterPro" id="IPR052049">
    <property type="entry name" value="Electron_transfer_protein"/>
</dbReference>
<dbReference type="GeneID" id="4782349"/>
<feature type="transmembrane region" description="Helical" evidence="7">
    <location>
        <begin position="72"/>
        <end position="100"/>
    </location>
</feature>
<keyword evidence="3" id="KW-1003">Cell membrane</keyword>
<keyword evidence="6 7" id="KW-0472">Membrane</keyword>
<evidence type="ECO:0000256" key="6">
    <source>
        <dbReference type="ARBA" id="ARBA00023136"/>
    </source>
</evidence>
<evidence type="ECO:0000256" key="2">
    <source>
        <dbReference type="ARBA" id="ARBA00008929"/>
    </source>
</evidence>
<feature type="transmembrane region" description="Helical" evidence="7">
    <location>
        <begin position="154"/>
        <end position="175"/>
    </location>
</feature>
<keyword evidence="5 7" id="KW-1133">Transmembrane helix</keyword>
<dbReference type="AlphaFoldDB" id="A2BMK7"/>
<dbReference type="Pfam" id="PF03916">
    <property type="entry name" value="NrfD"/>
    <property type="match status" value="1"/>
</dbReference>
<sequence>MTRSGGFLDTIKYVIREALLTGSPRYYMAFLGLLLVAAYGIYLWIFVQHAPIFLGKDEGGLILTNLSDTVPWGIYISFFVFWVGVAAAGIMFGIAAYVFGDKEFKKVAVLGEVQAVAAIITVLTLIMVDVGRPFRALILLPQLPNLKSMLDWDFIVLTTYLALNLIGVLVTVHYYRQDKPLPKKFIVPFIIIAAPFAIGIHTVTAFISQALTARPIWNSPLLAPRYVATAFASGPAILLIALYLAERYIDGFKVDFSVYKKTLYVIVGSLIVGLYFTFSEIHEIFWYTTESMKKAQAEVLFFGYHVPYLAILVWLWIGLGIAAVILGILPRVHNTKRGILLVSAITVIAVVAEKTMTIIIPGYIPGSLGEIRPYYPTPLEIGITIGVHALGILVYLLLARPALKAVITHYYKGGSVHH</sequence>
<dbReference type="PANTHER" id="PTHR34856:SF2">
    <property type="entry name" value="PROTEIN NRFD"/>
    <property type="match status" value="1"/>
</dbReference>
<dbReference type="EnsemblBacteria" id="ABM81218">
    <property type="protein sequence ID" value="ABM81218"/>
    <property type="gene ID" value="Hbut_1394"/>
</dbReference>
<reference evidence="8 9" key="1">
    <citation type="journal article" date="2007" name="Archaea">
        <title>The genome of Hyperthermus butylicus: a sulfur-reducing, peptide fermenting, neutrophilic Crenarchaeote growing up to 108 degrees C.</title>
        <authorList>
            <person name="Brugger K."/>
            <person name="Chen L."/>
            <person name="Stark M."/>
            <person name="Zibat A."/>
            <person name="Redder P."/>
            <person name="Ruepp A."/>
            <person name="Awayez M."/>
            <person name="She Q."/>
            <person name="Garrett R.A."/>
            <person name="Klenk H.P."/>
        </authorList>
    </citation>
    <scope>NUCLEOTIDE SEQUENCE [LARGE SCALE GENOMIC DNA]</scope>
    <source>
        <strain evidence="9">DSM 5456 / JCM 9403 / PLM1-5</strain>
    </source>
</reference>
<proteinExistence type="inferred from homology"/>
<dbReference type="EMBL" id="CP000493">
    <property type="protein sequence ID" value="ABM81218.1"/>
    <property type="molecule type" value="Genomic_DNA"/>
</dbReference>
<comment type="similarity">
    <text evidence="2">Belongs to the NrfD family.</text>
</comment>
<evidence type="ECO:0000256" key="4">
    <source>
        <dbReference type="ARBA" id="ARBA00022692"/>
    </source>
</evidence>
<evidence type="ECO:0000256" key="3">
    <source>
        <dbReference type="ARBA" id="ARBA00022475"/>
    </source>
</evidence>
<protein>
    <submittedName>
        <fullName evidence="8">Polysulfide reductase</fullName>
    </submittedName>
</protein>
<gene>
    <name evidence="8" type="ordered locus">Hbut_1394</name>
</gene>
<feature type="transmembrane region" description="Helical" evidence="7">
    <location>
        <begin position="107"/>
        <end position="128"/>
    </location>
</feature>
<comment type="subcellular location">
    <subcellularLocation>
        <location evidence="1">Cell membrane</location>
        <topology evidence="1">Multi-pass membrane protein</topology>
    </subcellularLocation>
</comment>
<feature type="transmembrane region" description="Helical" evidence="7">
    <location>
        <begin position="26"/>
        <end position="47"/>
    </location>
</feature>
<dbReference type="RefSeq" id="WP_011822536.1">
    <property type="nucleotide sequence ID" value="NC_008818.1"/>
</dbReference>